<dbReference type="GO" id="GO:0005634">
    <property type="term" value="C:nucleus"/>
    <property type="evidence" value="ECO:0007669"/>
    <property type="project" value="TreeGrafter"/>
</dbReference>
<dbReference type="GO" id="GO:0030983">
    <property type="term" value="F:mismatched DNA binding"/>
    <property type="evidence" value="ECO:0007669"/>
    <property type="project" value="TreeGrafter"/>
</dbReference>
<dbReference type="SUPFAM" id="SSF54197">
    <property type="entry name" value="HIT-like"/>
    <property type="match status" value="1"/>
</dbReference>
<reference evidence="5" key="1">
    <citation type="journal article" date="2023" name="Genome Biol. Evol.">
        <title>Long-read-based Genome Assembly of Drosophila gunungcola Reveals Fewer Chemosensory Genes in Flower-breeding Species.</title>
        <authorList>
            <person name="Negi A."/>
            <person name="Liao B.Y."/>
            <person name="Yeh S.D."/>
        </authorList>
    </citation>
    <scope>NUCLEOTIDE SEQUENCE</scope>
    <source>
        <strain evidence="5">Sukarami</strain>
    </source>
</reference>
<sequence>MDWQNGLIRDMVKPEYLIVSSELGVAIADKFPKAMHHYLVLPTADIPSIFVLNRSHLPLLGELYRLARNAVEKKGVPWEDFQVGFHAEPSLHRLHLHVISTDFVSPSLKTKKHWNCHNTELFVPYEKLYKQLEKDNCFSRFPKSLVKELLAKPLVCNQCEFASDSLLNLKTHLLNHWQCKEDERKESTKLDNITKMMNEAKLDTKMMPLCHNQGSKNPFQLPPKQQAVKECANHKLDLSTTEMIQRNNPPFNFQAMNPLKSNNAPRYPQHHGSRPIWNGPSFPPFQHQINYRYPMLNGFRGPSNIIQHGFPHYPNQTFVGPGAWPSGQQSGVRSKSIPRNYQQNQNQQNAQQNSNLQHLTHNVNRNQVNRSNRQNPNQNRQNSFQQNKNQNKKATKPINQPSGNLHDQEATAPPP</sequence>
<feature type="region of interest" description="Disordered" evidence="3">
    <location>
        <begin position="317"/>
        <end position="336"/>
    </location>
</feature>
<dbReference type="PANTHER" id="PTHR12486:SF4">
    <property type="entry name" value="APRATAXIN"/>
    <property type="match status" value="1"/>
</dbReference>
<dbReference type="Pfam" id="PF11969">
    <property type="entry name" value="DcpS_C"/>
    <property type="match status" value="1"/>
</dbReference>
<evidence type="ECO:0000256" key="1">
    <source>
        <dbReference type="ARBA" id="ARBA00022763"/>
    </source>
</evidence>
<dbReference type="GO" id="GO:0033699">
    <property type="term" value="F:DNA 5'-adenosine monophosphate hydrolase activity"/>
    <property type="evidence" value="ECO:0007669"/>
    <property type="project" value="TreeGrafter"/>
</dbReference>
<dbReference type="GO" id="GO:0003697">
    <property type="term" value="F:single-stranded DNA binding"/>
    <property type="evidence" value="ECO:0007669"/>
    <property type="project" value="TreeGrafter"/>
</dbReference>
<dbReference type="InterPro" id="IPR019808">
    <property type="entry name" value="Histidine_triad_CS"/>
</dbReference>
<dbReference type="EMBL" id="JAMKOV010000001">
    <property type="protein sequence ID" value="KAI8046729.1"/>
    <property type="molecule type" value="Genomic_DNA"/>
</dbReference>
<dbReference type="AlphaFoldDB" id="A0A9Q0BWY9"/>
<dbReference type="PANTHER" id="PTHR12486">
    <property type="entry name" value="APRATAXIN-RELATED"/>
    <property type="match status" value="1"/>
</dbReference>
<evidence type="ECO:0000259" key="4">
    <source>
        <dbReference type="Pfam" id="PF16278"/>
    </source>
</evidence>
<keyword evidence="1" id="KW-0227">DNA damage</keyword>
<feature type="compositionally biased region" description="Polar residues" evidence="3">
    <location>
        <begin position="326"/>
        <end position="336"/>
    </location>
</feature>
<dbReference type="InterPro" id="IPR036265">
    <property type="entry name" value="HIT-like_sf"/>
</dbReference>
<evidence type="ECO:0000256" key="2">
    <source>
        <dbReference type="ARBA" id="ARBA00023204"/>
    </source>
</evidence>
<dbReference type="GO" id="GO:0003725">
    <property type="term" value="F:double-stranded RNA binding"/>
    <property type="evidence" value="ECO:0007669"/>
    <property type="project" value="TreeGrafter"/>
</dbReference>
<dbReference type="PROSITE" id="PS00892">
    <property type="entry name" value="HIT_1"/>
    <property type="match status" value="1"/>
</dbReference>
<feature type="region of interest" description="Disordered" evidence="3">
    <location>
        <begin position="368"/>
        <end position="415"/>
    </location>
</feature>
<evidence type="ECO:0000313" key="5">
    <source>
        <dbReference type="EMBL" id="KAI8046729.1"/>
    </source>
</evidence>
<gene>
    <name evidence="5" type="ORF">M5D96_002942</name>
</gene>
<comment type="caution">
    <text evidence="5">The sequence shown here is derived from an EMBL/GenBank/DDBJ whole genome shotgun (WGS) entry which is preliminary data.</text>
</comment>
<dbReference type="Pfam" id="PF16278">
    <property type="entry name" value="zf-C2HE"/>
    <property type="match status" value="1"/>
</dbReference>
<dbReference type="InterPro" id="IPR032566">
    <property type="entry name" value="Znf-C2HE"/>
</dbReference>
<dbReference type="OrthoDB" id="3512845at2759"/>
<protein>
    <recommendedName>
        <fullName evidence="4">Aprataxin C2HE/C2H2/C2HC zinc finger domain-containing protein</fullName>
    </recommendedName>
</protein>
<dbReference type="Gene3D" id="3.30.428.10">
    <property type="entry name" value="HIT-like"/>
    <property type="match status" value="1"/>
</dbReference>
<accession>A0A9Q0BWY9</accession>
<proteinExistence type="predicted"/>
<evidence type="ECO:0000256" key="3">
    <source>
        <dbReference type="SAM" id="MobiDB-lite"/>
    </source>
</evidence>
<dbReference type="FunFam" id="3.30.428.10:FF:000004">
    <property type="entry name" value="aprataxin isoform X2"/>
    <property type="match status" value="1"/>
</dbReference>
<organism evidence="5 6">
    <name type="scientific">Drosophila gunungcola</name>
    <name type="common">fruit fly</name>
    <dbReference type="NCBI Taxonomy" id="103775"/>
    <lineage>
        <taxon>Eukaryota</taxon>
        <taxon>Metazoa</taxon>
        <taxon>Ecdysozoa</taxon>
        <taxon>Arthropoda</taxon>
        <taxon>Hexapoda</taxon>
        <taxon>Insecta</taxon>
        <taxon>Pterygota</taxon>
        <taxon>Neoptera</taxon>
        <taxon>Endopterygota</taxon>
        <taxon>Diptera</taxon>
        <taxon>Brachycera</taxon>
        <taxon>Muscomorpha</taxon>
        <taxon>Ephydroidea</taxon>
        <taxon>Drosophilidae</taxon>
        <taxon>Drosophila</taxon>
        <taxon>Sophophora</taxon>
    </lineage>
</organism>
<dbReference type="Proteomes" id="UP001059596">
    <property type="component" value="Chromosome 3R"/>
</dbReference>
<feature type="domain" description="Aprataxin C2HE/C2H2/C2HC zinc finger" evidence="4">
    <location>
        <begin position="118"/>
        <end position="178"/>
    </location>
</feature>
<feature type="compositionally biased region" description="Low complexity" evidence="3">
    <location>
        <begin position="368"/>
        <end position="389"/>
    </location>
</feature>
<keyword evidence="2" id="KW-0234">DNA repair</keyword>
<dbReference type="GO" id="GO:1990165">
    <property type="term" value="F:single-strand break-containing DNA binding"/>
    <property type="evidence" value="ECO:0007669"/>
    <property type="project" value="TreeGrafter"/>
</dbReference>
<keyword evidence="6" id="KW-1185">Reference proteome</keyword>
<evidence type="ECO:0000313" key="6">
    <source>
        <dbReference type="Proteomes" id="UP001059596"/>
    </source>
</evidence>
<dbReference type="GO" id="GO:0000012">
    <property type="term" value="P:single strand break repair"/>
    <property type="evidence" value="ECO:0007669"/>
    <property type="project" value="TreeGrafter"/>
</dbReference>
<name>A0A9Q0BWY9_9MUSC</name>